<dbReference type="Proteomes" id="UP001604277">
    <property type="component" value="Unassembled WGS sequence"/>
</dbReference>
<dbReference type="EMBL" id="JBFOLJ010000012">
    <property type="protein sequence ID" value="KAL2489735.1"/>
    <property type="molecule type" value="Genomic_DNA"/>
</dbReference>
<dbReference type="AlphaFoldDB" id="A0ABD1RMV8"/>
<dbReference type="Pfam" id="PF02721">
    <property type="entry name" value="DUF223"/>
    <property type="match status" value="1"/>
</dbReference>
<comment type="caution">
    <text evidence="2">The sequence shown here is derived from an EMBL/GenBank/DDBJ whole genome shotgun (WGS) entry which is preliminary data.</text>
</comment>
<accession>A0ABD1RMV8</accession>
<evidence type="ECO:0000313" key="2">
    <source>
        <dbReference type="EMBL" id="KAL2489735.1"/>
    </source>
</evidence>
<keyword evidence="3" id="KW-1185">Reference proteome</keyword>
<protein>
    <recommendedName>
        <fullName evidence="1">Replication protein A 70 kDa DNA-binding subunit B/D first OB fold domain-containing protein</fullName>
    </recommendedName>
</protein>
<evidence type="ECO:0000259" key="1">
    <source>
        <dbReference type="Pfam" id="PF02721"/>
    </source>
</evidence>
<dbReference type="InterPro" id="IPR003871">
    <property type="entry name" value="RFA1B/D_OB_1st"/>
</dbReference>
<proteinExistence type="predicted"/>
<reference evidence="3" key="1">
    <citation type="submission" date="2024-07" db="EMBL/GenBank/DDBJ databases">
        <title>Two chromosome-level genome assemblies of Korean endemic species Abeliophyllum distichum and Forsythia ovata (Oleaceae).</title>
        <authorList>
            <person name="Jang H."/>
        </authorList>
    </citation>
    <scope>NUCLEOTIDE SEQUENCE [LARGE SCALE GENOMIC DNA]</scope>
</reference>
<evidence type="ECO:0000313" key="3">
    <source>
        <dbReference type="Proteomes" id="UP001604277"/>
    </source>
</evidence>
<feature type="domain" description="Replication protein A 70 kDa DNA-binding subunit B/D first OB fold" evidence="1">
    <location>
        <begin position="5"/>
        <end position="94"/>
    </location>
</feature>
<gene>
    <name evidence="2" type="ORF">Fot_43027</name>
</gene>
<sequence length="183" mass="20546">MAPLFNLISEVNPTKTQWALKVRVVRLYKVSAYGTTNKTFSLEFVYHDKEKKSGLDLPTEVESFVDRKILYKVQVKMENLDGHNDVFTIMRLTDDNNIISKYVESNVENQELGLLSKIGKNDDEGEKVSSSNDEVTILSKARINSAISDDGPESSAIKRSLCGDLSTNVAQKKLISLIKEEND</sequence>
<organism evidence="2 3">
    <name type="scientific">Forsythia ovata</name>
    <dbReference type="NCBI Taxonomy" id="205694"/>
    <lineage>
        <taxon>Eukaryota</taxon>
        <taxon>Viridiplantae</taxon>
        <taxon>Streptophyta</taxon>
        <taxon>Embryophyta</taxon>
        <taxon>Tracheophyta</taxon>
        <taxon>Spermatophyta</taxon>
        <taxon>Magnoliopsida</taxon>
        <taxon>eudicotyledons</taxon>
        <taxon>Gunneridae</taxon>
        <taxon>Pentapetalae</taxon>
        <taxon>asterids</taxon>
        <taxon>lamiids</taxon>
        <taxon>Lamiales</taxon>
        <taxon>Oleaceae</taxon>
        <taxon>Forsythieae</taxon>
        <taxon>Forsythia</taxon>
    </lineage>
</organism>
<name>A0ABD1RMV8_9LAMI</name>